<dbReference type="OrthoDB" id="413122at2759"/>
<sequence length="476" mass="55114">MLFCEIFDVWGIDFMGSFLVSQENSYILLIVDYVSIWVEAKATRTNEAKVVIEFLKFGVPKALISDQGSHFCNHVMAMLLEKYGVVHKVATTYHLQTNNQAEVFNKEIKKLLQNMNDWSQLLEDAIWAHRTAYRTLLGMSPYRIVFSKEFSVGQKVLLFHSRLILIAGKLRSRWEESFVVTNVFPYGAVEVRDKANNNNFKEKRISVPMSLVRQFLVKEVYNGGLVGHFGELKTFEILNENFYWPHMRNDVHNICERCLTCKLVKSKVSPHGLYTRLLIPTIPWIDISMDFILGLPRSKGGRDSIFLVVDRFSKMTHFIPCHKIGDASLVANLFLGMWFLWSRLVSQKCSITYDFNPLSPLDLFPLHILPNCVKDGGLSKAEFVKRLHDKAWLHMEKKDEKYSKNANKGRKEVLFKEGDSMWVHLRKERFPHLRKSKLCPRGDGPINVLKRINDNCRTPNRSCPTLTQHKENSRVG</sequence>
<dbReference type="GO" id="GO:0003676">
    <property type="term" value="F:nucleic acid binding"/>
    <property type="evidence" value="ECO:0007669"/>
    <property type="project" value="InterPro"/>
</dbReference>
<reference evidence="2" key="1">
    <citation type="submission" date="2018-05" db="EMBL/GenBank/DDBJ databases">
        <title>Draft genome of Mucuna pruriens seed.</title>
        <authorList>
            <person name="Nnadi N.E."/>
            <person name="Vos R."/>
            <person name="Hasami M.H."/>
            <person name="Devisetty U.K."/>
            <person name="Aguiy J.C."/>
        </authorList>
    </citation>
    <scope>NUCLEOTIDE SEQUENCE [LARGE SCALE GENOMIC DNA]</scope>
    <source>
        <strain evidence="2">JCA_2017</strain>
    </source>
</reference>
<dbReference type="PROSITE" id="PS50994">
    <property type="entry name" value="INTEGRASE"/>
    <property type="match status" value="1"/>
</dbReference>
<dbReference type="GO" id="GO:0015074">
    <property type="term" value="P:DNA integration"/>
    <property type="evidence" value="ECO:0007669"/>
    <property type="project" value="InterPro"/>
</dbReference>
<dbReference type="InterPro" id="IPR001584">
    <property type="entry name" value="Integrase_cat-core"/>
</dbReference>
<dbReference type="InterPro" id="IPR012337">
    <property type="entry name" value="RNaseH-like_sf"/>
</dbReference>
<comment type="caution">
    <text evidence="2">The sequence shown here is derived from an EMBL/GenBank/DDBJ whole genome shotgun (WGS) entry which is preliminary data.</text>
</comment>
<dbReference type="Pfam" id="PF17921">
    <property type="entry name" value="Integrase_H2C2"/>
    <property type="match status" value="1"/>
</dbReference>
<dbReference type="Pfam" id="PF00665">
    <property type="entry name" value="rve"/>
    <property type="match status" value="1"/>
</dbReference>
<dbReference type="AlphaFoldDB" id="A0A371H4K3"/>
<evidence type="ECO:0000313" key="2">
    <source>
        <dbReference type="EMBL" id="RDX97715.1"/>
    </source>
</evidence>
<accession>A0A371H4K3</accession>
<evidence type="ECO:0000313" key="3">
    <source>
        <dbReference type="Proteomes" id="UP000257109"/>
    </source>
</evidence>
<dbReference type="Gene3D" id="3.30.420.10">
    <property type="entry name" value="Ribonuclease H-like superfamily/Ribonuclease H"/>
    <property type="match status" value="2"/>
</dbReference>
<dbReference type="EMBL" id="QJKJ01003581">
    <property type="protein sequence ID" value="RDX97715.1"/>
    <property type="molecule type" value="Genomic_DNA"/>
</dbReference>
<dbReference type="PANTHER" id="PTHR35046">
    <property type="entry name" value="ZINC KNUCKLE (CCHC-TYPE) FAMILY PROTEIN"/>
    <property type="match status" value="1"/>
</dbReference>
<gene>
    <name evidence="2" type="ORF">CR513_19466</name>
</gene>
<proteinExistence type="predicted"/>
<keyword evidence="3" id="KW-1185">Reference proteome</keyword>
<feature type="non-terminal residue" evidence="2">
    <location>
        <position position="1"/>
    </location>
</feature>
<name>A0A371H4K3_MUCPR</name>
<dbReference type="InterPro" id="IPR036397">
    <property type="entry name" value="RNaseH_sf"/>
</dbReference>
<dbReference type="InterPro" id="IPR041588">
    <property type="entry name" value="Integrase_H2C2"/>
</dbReference>
<evidence type="ECO:0000259" key="1">
    <source>
        <dbReference type="PROSITE" id="PS50994"/>
    </source>
</evidence>
<dbReference type="SUPFAM" id="SSF53098">
    <property type="entry name" value="Ribonuclease H-like"/>
    <property type="match status" value="2"/>
</dbReference>
<dbReference type="Proteomes" id="UP000257109">
    <property type="component" value="Unassembled WGS sequence"/>
</dbReference>
<protein>
    <recommendedName>
        <fullName evidence="1">Integrase catalytic domain-containing protein</fullName>
    </recommendedName>
</protein>
<organism evidence="2 3">
    <name type="scientific">Mucuna pruriens</name>
    <name type="common">Velvet bean</name>
    <name type="synonym">Dolichos pruriens</name>
    <dbReference type="NCBI Taxonomy" id="157652"/>
    <lineage>
        <taxon>Eukaryota</taxon>
        <taxon>Viridiplantae</taxon>
        <taxon>Streptophyta</taxon>
        <taxon>Embryophyta</taxon>
        <taxon>Tracheophyta</taxon>
        <taxon>Spermatophyta</taxon>
        <taxon>Magnoliopsida</taxon>
        <taxon>eudicotyledons</taxon>
        <taxon>Gunneridae</taxon>
        <taxon>Pentapetalae</taxon>
        <taxon>rosids</taxon>
        <taxon>fabids</taxon>
        <taxon>Fabales</taxon>
        <taxon>Fabaceae</taxon>
        <taxon>Papilionoideae</taxon>
        <taxon>50 kb inversion clade</taxon>
        <taxon>NPAAA clade</taxon>
        <taxon>indigoferoid/millettioid clade</taxon>
        <taxon>Phaseoleae</taxon>
        <taxon>Mucuna</taxon>
    </lineage>
</organism>
<dbReference type="Gene3D" id="1.10.340.70">
    <property type="match status" value="1"/>
</dbReference>
<feature type="domain" description="Integrase catalytic" evidence="1">
    <location>
        <begin position="1"/>
        <end position="126"/>
    </location>
</feature>
<dbReference type="PANTHER" id="PTHR35046:SF9">
    <property type="entry name" value="RNA-DIRECTED DNA POLYMERASE"/>
    <property type="match status" value="1"/>
</dbReference>